<dbReference type="GO" id="GO:0016747">
    <property type="term" value="F:acyltransferase activity, transferring groups other than amino-acyl groups"/>
    <property type="evidence" value="ECO:0007669"/>
    <property type="project" value="InterPro"/>
</dbReference>
<sequence length="184" mass="21611">MGNESDEMIKIRKLELDDLQENALDNFNRYQLTTCVKYIKNGKNFYKENFFEEDWDIEKKRKIVKYLRSCIEAGGIVIGAINRNDEIIGFGSLRHSLFGSKKEYIELSYLHVSKEYRNKGIGKKLFIMCCEYAKQLGAKKLYMGTHPSVETQHFYESLGCIPAREINEEIYNHEPLDIQLEYNL</sequence>
<dbReference type="InterPro" id="IPR000182">
    <property type="entry name" value="GNAT_dom"/>
</dbReference>
<dbReference type="InterPro" id="IPR016181">
    <property type="entry name" value="Acyl_CoA_acyltransferase"/>
</dbReference>
<reference evidence="2 3" key="1">
    <citation type="submission" date="2014-02" db="EMBL/GenBank/DDBJ databases">
        <title>Kosmotoga genome sequencing.</title>
        <authorList>
            <person name="Pollo S.M."/>
            <person name="Charchuk R."/>
            <person name="Nesbo C.L."/>
        </authorList>
    </citation>
    <scope>NUCLEOTIDE SEQUENCE [LARGE SCALE GENOMIC DNA]</scope>
    <source>
        <strain evidence="2 3">S304</strain>
    </source>
</reference>
<keyword evidence="3" id="KW-1185">Reference proteome</keyword>
<dbReference type="Gene3D" id="3.40.630.30">
    <property type="match status" value="1"/>
</dbReference>
<dbReference type="CDD" id="cd04301">
    <property type="entry name" value="NAT_SF"/>
    <property type="match status" value="1"/>
</dbReference>
<evidence type="ECO:0000313" key="3">
    <source>
        <dbReference type="Proteomes" id="UP000077339"/>
    </source>
</evidence>
<dbReference type="EMBL" id="JFHK01000002">
    <property type="protein sequence ID" value="OAA31836.1"/>
    <property type="molecule type" value="Genomic_DNA"/>
</dbReference>
<dbReference type="InterPro" id="IPR052829">
    <property type="entry name" value="N-acetyltransferase_domain"/>
</dbReference>
<proteinExistence type="predicted"/>
<evidence type="ECO:0000313" key="2">
    <source>
        <dbReference type="EMBL" id="OAA31836.1"/>
    </source>
</evidence>
<dbReference type="PANTHER" id="PTHR43259:SF1">
    <property type="entry name" value="N-ACETYLTRANSFERASE DOMAIN-CONTAINING PROTEIN"/>
    <property type="match status" value="1"/>
</dbReference>
<dbReference type="PATRIC" id="fig|1453497.3.peg.620"/>
<dbReference type="PROSITE" id="PS51186">
    <property type="entry name" value="GNAT"/>
    <property type="match status" value="1"/>
</dbReference>
<gene>
    <name evidence="2" type="ORF">AT15_03120</name>
</gene>
<dbReference type="PANTHER" id="PTHR43259">
    <property type="entry name" value="SPT10P"/>
    <property type="match status" value="1"/>
</dbReference>
<comment type="caution">
    <text evidence="2">The sequence shown here is derived from an EMBL/GenBank/DDBJ whole genome shotgun (WGS) entry which is preliminary data.</text>
</comment>
<dbReference type="SUPFAM" id="SSF55729">
    <property type="entry name" value="Acyl-CoA N-acyltransferases (Nat)"/>
    <property type="match status" value="1"/>
</dbReference>
<organism evidence="2 3">
    <name type="scientific">Kosmotoga arenicorallina S304</name>
    <dbReference type="NCBI Taxonomy" id="1453497"/>
    <lineage>
        <taxon>Bacteria</taxon>
        <taxon>Thermotogati</taxon>
        <taxon>Thermotogota</taxon>
        <taxon>Thermotogae</taxon>
        <taxon>Kosmotogales</taxon>
        <taxon>Kosmotogaceae</taxon>
        <taxon>Kosmotoga</taxon>
    </lineage>
</organism>
<dbReference type="STRING" id="1453497.AT15_03120"/>
<protein>
    <recommendedName>
        <fullName evidence="1">N-acetyltransferase domain-containing protein</fullName>
    </recommendedName>
</protein>
<dbReference type="AlphaFoldDB" id="A0A182C8I6"/>
<name>A0A182C8I6_9BACT</name>
<dbReference type="Pfam" id="PF00583">
    <property type="entry name" value="Acetyltransf_1"/>
    <property type="match status" value="1"/>
</dbReference>
<evidence type="ECO:0000259" key="1">
    <source>
        <dbReference type="PROSITE" id="PS51186"/>
    </source>
</evidence>
<feature type="domain" description="N-acetyltransferase" evidence="1">
    <location>
        <begin position="9"/>
        <end position="184"/>
    </location>
</feature>
<accession>A0A182C8I6</accession>
<dbReference type="Proteomes" id="UP000077339">
    <property type="component" value="Unassembled WGS sequence"/>
</dbReference>